<dbReference type="EMBL" id="JARKIE010000189">
    <property type="protein sequence ID" value="KAJ7669071.1"/>
    <property type="molecule type" value="Genomic_DNA"/>
</dbReference>
<proteinExistence type="predicted"/>
<name>A0AAD7G9L2_MYCRO</name>
<comment type="caution">
    <text evidence="1">The sequence shown here is derived from an EMBL/GenBank/DDBJ whole genome shotgun (WGS) entry which is preliminary data.</text>
</comment>
<keyword evidence="2" id="KW-1185">Reference proteome</keyword>
<sequence length="268" mass="29601">MIVLDSAVQYAAFKDPLEFALDTVVYRELDKSNVVKSSGWIDTIIAELYDWWTPNQTREPTPLPPAIIHYLNNRISDDAVSQFISRTGPKTWSAFPITLSPVSQGVDPRVPTGEALAVLWRILSLERRKWKSWSDPPLDAILEAVVNTGSELTSSVTAMLKVKNLNRLLSGPFDLPLQHQLLCTETALALPREFLQGDASAAVPCAQIHASHHIRLANGMHRAANSDEFHVELLGAVISCKIFDLYAATSDPTLGPSERHAWLDDAIA</sequence>
<reference evidence="1" key="1">
    <citation type="submission" date="2023-03" db="EMBL/GenBank/DDBJ databases">
        <title>Massive genome expansion in bonnet fungi (Mycena s.s.) driven by repeated elements and novel gene families across ecological guilds.</title>
        <authorList>
            <consortium name="Lawrence Berkeley National Laboratory"/>
            <person name="Harder C.B."/>
            <person name="Miyauchi S."/>
            <person name="Viragh M."/>
            <person name="Kuo A."/>
            <person name="Thoen E."/>
            <person name="Andreopoulos B."/>
            <person name="Lu D."/>
            <person name="Skrede I."/>
            <person name="Drula E."/>
            <person name="Henrissat B."/>
            <person name="Morin E."/>
            <person name="Kohler A."/>
            <person name="Barry K."/>
            <person name="LaButti K."/>
            <person name="Morin E."/>
            <person name="Salamov A."/>
            <person name="Lipzen A."/>
            <person name="Mereny Z."/>
            <person name="Hegedus B."/>
            <person name="Baldrian P."/>
            <person name="Stursova M."/>
            <person name="Weitz H."/>
            <person name="Taylor A."/>
            <person name="Grigoriev I.V."/>
            <person name="Nagy L.G."/>
            <person name="Martin F."/>
            <person name="Kauserud H."/>
        </authorList>
    </citation>
    <scope>NUCLEOTIDE SEQUENCE</scope>
    <source>
        <strain evidence="1">CBHHK067</strain>
    </source>
</reference>
<organism evidence="1 2">
    <name type="scientific">Mycena rosella</name>
    <name type="common">Pink bonnet</name>
    <name type="synonym">Agaricus rosellus</name>
    <dbReference type="NCBI Taxonomy" id="1033263"/>
    <lineage>
        <taxon>Eukaryota</taxon>
        <taxon>Fungi</taxon>
        <taxon>Dikarya</taxon>
        <taxon>Basidiomycota</taxon>
        <taxon>Agaricomycotina</taxon>
        <taxon>Agaricomycetes</taxon>
        <taxon>Agaricomycetidae</taxon>
        <taxon>Agaricales</taxon>
        <taxon>Marasmiineae</taxon>
        <taxon>Mycenaceae</taxon>
        <taxon>Mycena</taxon>
    </lineage>
</organism>
<accession>A0AAD7G9L2</accession>
<evidence type="ECO:0000313" key="2">
    <source>
        <dbReference type="Proteomes" id="UP001221757"/>
    </source>
</evidence>
<dbReference type="Proteomes" id="UP001221757">
    <property type="component" value="Unassembled WGS sequence"/>
</dbReference>
<dbReference type="AlphaFoldDB" id="A0AAD7G9L2"/>
<gene>
    <name evidence="1" type="ORF">B0H17DRAFT_1142222</name>
</gene>
<protein>
    <submittedName>
        <fullName evidence="1">Uncharacterized protein</fullName>
    </submittedName>
</protein>
<evidence type="ECO:0000313" key="1">
    <source>
        <dbReference type="EMBL" id="KAJ7669071.1"/>
    </source>
</evidence>